<dbReference type="AlphaFoldDB" id="A0A7D9IHG8"/>
<accession>A0A7D9IHG8</accession>
<sequence length="184" mass="20577">MSLSTRYCTDDCPALENAQALCEDLYVIVGISPKRVALFSKIQDEIDTVQDLKLQIDTNHVSRSRKAPKKMEDFIVHDVAPSGHDCNDLKTELKRAYFGAIDSILSSTKERFHENANKIVKDINHMLNSCANSEADVTTEYVIKHLGIAAKFVAVDLLIEELKELHVHIQFVQHGIEAGIDACL</sequence>
<comment type="caution">
    <text evidence="1">The sequence shown here is derived from an EMBL/GenBank/DDBJ whole genome shotgun (WGS) entry which is preliminary data.</text>
</comment>
<proteinExistence type="predicted"/>
<dbReference type="Proteomes" id="UP001152795">
    <property type="component" value="Unassembled WGS sequence"/>
</dbReference>
<evidence type="ECO:0000313" key="1">
    <source>
        <dbReference type="EMBL" id="CAB4005886.1"/>
    </source>
</evidence>
<protein>
    <submittedName>
        <fullName evidence="1">Uncharacterized protein</fullName>
    </submittedName>
</protein>
<keyword evidence="2" id="KW-1185">Reference proteome</keyword>
<dbReference type="EMBL" id="CACRXK020005343">
    <property type="protein sequence ID" value="CAB4005886.1"/>
    <property type="molecule type" value="Genomic_DNA"/>
</dbReference>
<organism evidence="1 2">
    <name type="scientific">Paramuricea clavata</name>
    <name type="common">Red gorgonian</name>
    <name type="synonym">Violescent sea-whip</name>
    <dbReference type="NCBI Taxonomy" id="317549"/>
    <lineage>
        <taxon>Eukaryota</taxon>
        <taxon>Metazoa</taxon>
        <taxon>Cnidaria</taxon>
        <taxon>Anthozoa</taxon>
        <taxon>Octocorallia</taxon>
        <taxon>Malacalcyonacea</taxon>
        <taxon>Plexauridae</taxon>
        <taxon>Paramuricea</taxon>
    </lineage>
</organism>
<name>A0A7D9IHG8_PARCT</name>
<reference evidence="1" key="1">
    <citation type="submission" date="2020-04" db="EMBL/GenBank/DDBJ databases">
        <authorList>
            <person name="Alioto T."/>
            <person name="Alioto T."/>
            <person name="Gomez Garrido J."/>
        </authorList>
    </citation>
    <scope>NUCLEOTIDE SEQUENCE</scope>
    <source>
        <strain evidence="1">A484AB</strain>
    </source>
</reference>
<evidence type="ECO:0000313" key="2">
    <source>
        <dbReference type="Proteomes" id="UP001152795"/>
    </source>
</evidence>
<gene>
    <name evidence="1" type="ORF">PACLA_8A006489</name>
</gene>